<evidence type="ECO:0000256" key="1">
    <source>
        <dbReference type="SAM" id="MobiDB-lite"/>
    </source>
</evidence>
<proteinExistence type="predicted"/>
<sequence>MANNNKDTNPVVSNNKVSYRSYAQVTKGHWIHHLSANSPSGVTLPDTILNSTPEFTPVFRHGSEEYSVFYDLTYEEADPTIFHNQARQSFPIGYEVVLNSEQACQQAYAKPLQLSEMHSIPVFWSLLPDQEVTRVGLSQLPILSCHELESRLYKCLSQYSKILQLGLYEEPNGRWFGSRGFVVLSKTVGKDFVTLEYRMHWGTTVHPDCRCFNCDRLEYIASACLFPMNLFHHKKSKLNSGELASAKEVLATSKSKASTRKSSPKQITKTAQPTKNNIPPPVAFPPVKNKNGSDSGVKKISQHIKGVQPTKIGESLEKENNNNIKQDLSKKDSGAHSGDHVFRKQEGITTSPPSLKLTGVLVGGHLIPSDNDDEDYHASEEAGRCALSLL</sequence>
<reference evidence="2 3" key="1">
    <citation type="submission" date="2020-12" db="EMBL/GenBank/DDBJ databases">
        <title>Metabolic potential, ecology and presence of endohyphal bacteria is reflected in genomic diversity of Mucoromycotina.</title>
        <authorList>
            <person name="Muszewska A."/>
            <person name="Okrasinska A."/>
            <person name="Steczkiewicz K."/>
            <person name="Drgas O."/>
            <person name="Orlowska M."/>
            <person name="Perlinska-Lenart U."/>
            <person name="Aleksandrzak-Piekarczyk T."/>
            <person name="Szatraj K."/>
            <person name="Zielenkiewicz U."/>
            <person name="Pilsyk S."/>
            <person name="Malc E."/>
            <person name="Mieczkowski P."/>
            <person name="Kruszewska J.S."/>
            <person name="Biernat P."/>
            <person name="Pawlowska J."/>
        </authorList>
    </citation>
    <scope>NUCLEOTIDE SEQUENCE [LARGE SCALE GENOMIC DNA]</scope>
    <source>
        <strain evidence="2 3">CBS 142.35</strain>
    </source>
</reference>
<organism evidence="2 3">
    <name type="scientific">Circinella minor</name>
    <dbReference type="NCBI Taxonomy" id="1195481"/>
    <lineage>
        <taxon>Eukaryota</taxon>
        <taxon>Fungi</taxon>
        <taxon>Fungi incertae sedis</taxon>
        <taxon>Mucoromycota</taxon>
        <taxon>Mucoromycotina</taxon>
        <taxon>Mucoromycetes</taxon>
        <taxon>Mucorales</taxon>
        <taxon>Lichtheimiaceae</taxon>
        <taxon>Circinella</taxon>
    </lineage>
</organism>
<dbReference type="OrthoDB" id="2289214at2759"/>
<dbReference type="EMBL" id="JAEPRB010000300">
    <property type="protein sequence ID" value="KAG2217414.1"/>
    <property type="molecule type" value="Genomic_DNA"/>
</dbReference>
<feature type="region of interest" description="Disordered" evidence="1">
    <location>
        <begin position="326"/>
        <end position="355"/>
    </location>
</feature>
<gene>
    <name evidence="2" type="ORF">INT45_004872</name>
</gene>
<evidence type="ECO:0000313" key="3">
    <source>
        <dbReference type="Proteomes" id="UP000646827"/>
    </source>
</evidence>
<protein>
    <submittedName>
        <fullName evidence="2">Uncharacterized protein</fullName>
    </submittedName>
</protein>
<feature type="region of interest" description="Disordered" evidence="1">
    <location>
        <begin position="252"/>
        <end position="298"/>
    </location>
</feature>
<dbReference type="Proteomes" id="UP000646827">
    <property type="component" value="Unassembled WGS sequence"/>
</dbReference>
<feature type="compositionally biased region" description="Basic and acidic residues" evidence="1">
    <location>
        <begin position="327"/>
        <end position="346"/>
    </location>
</feature>
<comment type="caution">
    <text evidence="2">The sequence shown here is derived from an EMBL/GenBank/DDBJ whole genome shotgun (WGS) entry which is preliminary data.</text>
</comment>
<name>A0A8H7RUR9_9FUNG</name>
<keyword evidence="3" id="KW-1185">Reference proteome</keyword>
<evidence type="ECO:0000313" key="2">
    <source>
        <dbReference type="EMBL" id="KAG2217414.1"/>
    </source>
</evidence>
<accession>A0A8H7RUR9</accession>
<feature type="compositionally biased region" description="Polar residues" evidence="1">
    <location>
        <begin position="266"/>
        <end position="277"/>
    </location>
</feature>
<dbReference type="AlphaFoldDB" id="A0A8H7RUR9"/>